<proteinExistence type="predicted"/>
<feature type="domain" description="BTB" evidence="1">
    <location>
        <begin position="144"/>
        <end position="211"/>
    </location>
</feature>
<comment type="caution">
    <text evidence="2">The sequence shown here is derived from an EMBL/GenBank/DDBJ whole genome shotgun (WGS) entry which is preliminary data.</text>
</comment>
<dbReference type="SMART" id="SM00225">
    <property type="entry name" value="BTB"/>
    <property type="match status" value="2"/>
</dbReference>
<dbReference type="OrthoDB" id="5848631at2759"/>
<reference evidence="2 3" key="1">
    <citation type="journal article" date="2015" name="Genome Biol.">
        <title>Comparative genomics of Steinernema reveals deeply conserved gene regulatory networks.</title>
        <authorList>
            <person name="Dillman A.R."/>
            <person name="Macchietto M."/>
            <person name="Porter C.F."/>
            <person name="Rogers A."/>
            <person name="Williams B."/>
            <person name="Antoshechkin I."/>
            <person name="Lee M.M."/>
            <person name="Goodwin Z."/>
            <person name="Lu X."/>
            <person name="Lewis E.E."/>
            <person name="Goodrich-Blair H."/>
            <person name="Stock S.P."/>
            <person name="Adams B.J."/>
            <person name="Sternberg P.W."/>
            <person name="Mortazavi A."/>
        </authorList>
    </citation>
    <scope>NUCLEOTIDE SEQUENCE [LARGE SCALE GENOMIC DNA]</scope>
    <source>
        <strain evidence="2 3">ALL</strain>
    </source>
</reference>
<dbReference type="EMBL" id="AZBU02000003">
    <property type="protein sequence ID" value="TKR88834.1"/>
    <property type="molecule type" value="Genomic_DNA"/>
</dbReference>
<accession>A0A4U5NZT2</accession>
<dbReference type="CDD" id="cd18186">
    <property type="entry name" value="BTB_POZ_ZBTB_KLHL-like"/>
    <property type="match status" value="2"/>
</dbReference>
<protein>
    <recommendedName>
        <fullName evidence="1">BTB domain-containing protein</fullName>
    </recommendedName>
</protein>
<dbReference type="Pfam" id="PF00651">
    <property type="entry name" value="BTB"/>
    <property type="match status" value="2"/>
</dbReference>
<reference evidence="2 3" key="2">
    <citation type="journal article" date="2019" name="G3 (Bethesda)">
        <title>Hybrid Assembly of the Genome of the Entomopathogenic Nematode Steinernema carpocapsae Identifies the X-Chromosome.</title>
        <authorList>
            <person name="Serra L."/>
            <person name="Macchietto M."/>
            <person name="Macias-Munoz A."/>
            <person name="McGill C.J."/>
            <person name="Rodriguez I.M."/>
            <person name="Rodriguez B."/>
            <person name="Murad R."/>
            <person name="Mortazavi A."/>
        </authorList>
    </citation>
    <scope>NUCLEOTIDE SEQUENCE [LARGE SCALE GENOMIC DNA]</scope>
    <source>
        <strain evidence="2 3">ALL</strain>
    </source>
</reference>
<feature type="domain" description="BTB" evidence="1">
    <location>
        <begin position="293"/>
        <end position="362"/>
    </location>
</feature>
<dbReference type="PANTHER" id="PTHR22744:SF14">
    <property type="entry name" value="BTB DOMAIN-CONTAINING PROTEIN-RELATED"/>
    <property type="match status" value="1"/>
</dbReference>
<name>A0A4U5NZT2_STECR</name>
<gene>
    <name evidence="2" type="ORF">L596_013016</name>
</gene>
<sequence>MFGQHQVQATQFINTPFQHLYDRGTILDWDRPQLRNRKFYLDERHLSEERFIDLTCQPKNADKRALLWSCSAKVTFLRTACDGVVDQAIFEHLFSNNDPTYHFTTHLKGNKGNYYYSRGLIDIIQSSCMDLADPDNPLIEGPEDAVCFKVDGVGMYLSKKMLDAQSPVFHTMFADGLKENAKDFYVLKEVDLEGFLRFLGIIHSINLSVDKKFVENLLYLGDRFQCKLVLQLGEECLLKLPEEDMSLAKKLALANLYKLNCMLLEATHGVSKIPQIQELKQLLDSENKLIGGSDDVAHFKVGGVDMYLSKKILGCHSPLFKALFTRCFNEKAEDFYELKDINSNDFLRFVGLIHSIDLSVDDDSLENLLQLGYTFKCRLVLRLCEDYLLTMTVEEMDWQKKIVIGDRYKLNSVLLQAMEGVSRKKWRIFREKQQLSEYTLALYLRQRL</sequence>
<evidence type="ECO:0000313" key="2">
    <source>
        <dbReference type="EMBL" id="TKR88834.1"/>
    </source>
</evidence>
<dbReference type="PROSITE" id="PS50097">
    <property type="entry name" value="BTB"/>
    <property type="match status" value="2"/>
</dbReference>
<dbReference type="AlphaFoldDB" id="A0A4U5NZT2"/>
<evidence type="ECO:0000259" key="1">
    <source>
        <dbReference type="PROSITE" id="PS50097"/>
    </source>
</evidence>
<evidence type="ECO:0000313" key="3">
    <source>
        <dbReference type="Proteomes" id="UP000298663"/>
    </source>
</evidence>
<dbReference type="SUPFAM" id="SSF54695">
    <property type="entry name" value="POZ domain"/>
    <property type="match status" value="2"/>
</dbReference>
<organism evidence="2 3">
    <name type="scientific">Steinernema carpocapsae</name>
    <name type="common">Entomopathogenic nematode</name>
    <dbReference type="NCBI Taxonomy" id="34508"/>
    <lineage>
        <taxon>Eukaryota</taxon>
        <taxon>Metazoa</taxon>
        <taxon>Ecdysozoa</taxon>
        <taxon>Nematoda</taxon>
        <taxon>Chromadorea</taxon>
        <taxon>Rhabditida</taxon>
        <taxon>Tylenchina</taxon>
        <taxon>Panagrolaimomorpha</taxon>
        <taxon>Strongyloidoidea</taxon>
        <taxon>Steinernematidae</taxon>
        <taxon>Steinernema</taxon>
    </lineage>
</organism>
<dbReference type="Gene3D" id="3.30.710.10">
    <property type="entry name" value="Potassium Channel Kv1.1, Chain A"/>
    <property type="match status" value="2"/>
</dbReference>
<dbReference type="InterPro" id="IPR000210">
    <property type="entry name" value="BTB/POZ_dom"/>
</dbReference>
<dbReference type="Proteomes" id="UP000298663">
    <property type="component" value="Unassembled WGS sequence"/>
</dbReference>
<dbReference type="STRING" id="34508.A0A4U5NZT2"/>
<dbReference type="InterPro" id="IPR011333">
    <property type="entry name" value="SKP1/BTB/POZ_sf"/>
</dbReference>
<keyword evidence="3" id="KW-1185">Reference proteome</keyword>
<dbReference type="PANTHER" id="PTHR22744">
    <property type="entry name" value="HELIX LOOP HELIX PROTEIN 21-RELATED"/>
    <property type="match status" value="1"/>
</dbReference>